<name>A0A0C9X643_9AGAR</name>
<accession>A0A0C9X643</accession>
<feature type="compositionally biased region" description="Basic and acidic residues" evidence="1">
    <location>
        <begin position="9"/>
        <end position="25"/>
    </location>
</feature>
<dbReference type="Proteomes" id="UP000054477">
    <property type="component" value="Unassembled WGS sequence"/>
</dbReference>
<proteinExistence type="predicted"/>
<dbReference type="Pfam" id="PF18721">
    <property type="entry name" value="CxC6"/>
    <property type="match status" value="1"/>
</dbReference>
<dbReference type="AlphaFoldDB" id="A0A0C9X643"/>
<dbReference type="EMBL" id="KN838864">
    <property type="protein sequence ID" value="KIJ93116.1"/>
    <property type="molecule type" value="Genomic_DNA"/>
</dbReference>
<evidence type="ECO:0000313" key="4">
    <source>
        <dbReference type="Proteomes" id="UP000054477"/>
    </source>
</evidence>
<evidence type="ECO:0000313" key="3">
    <source>
        <dbReference type="EMBL" id="KIJ93116.1"/>
    </source>
</evidence>
<evidence type="ECO:0000256" key="1">
    <source>
        <dbReference type="SAM" id="MobiDB-lite"/>
    </source>
</evidence>
<evidence type="ECO:0000259" key="2">
    <source>
        <dbReference type="Pfam" id="PF18721"/>
    </source>
</evidence>
<dbReference type="InterPro" id="IPR040898">
    <property type="entry name" value="CxC6"/>
</dbReference>
<gene>
    <name evidence="3" type="ORF">K443DRAFT_13109</name>
</gene>
<feature type="region of interest" description="Disordered" evidence="1">
    <location>
        <begin position="1"/>
        <end position="52"/>
    </location>
</feature>
<keyword evidence="4" id="KW-1185">Reference proteome</keyword>
<feature type="domain" description="CxC6 like cysteine cluster associated with KDZ" evidence="2">
    <location>
        <begin position="125"/>
        <end position="189"/>
    </location>
</feature>
<sequence length="207" mass="23145">MTAQRHPRDKTTTPRRDYDRRDHDNTPPTNGINGDERPTGPPHPRRPRTLPMATTAQHDNNAMAPRHNATDVVFNNPAAVVGVDATDDDIPPLEAAPEQMEIDAPAVPSDDEMDTDDIPNIRMVVLDGIVMGPQHCEYDNCTNDLSNARGGSLRDIHRLVLGSQCLHQPEWQKHAKNSKRHNQAGVRRMLQRPGENNAWEPKHGSYT</sequence>
<reference evidence="4" key="2">
    <citation type="submission" date="2015-01" db="EMBL/GenBank/DDBJ databases">
        <title>Evolutionary Origins and Diversification of the Mycorrhizal Mutualists.</title>
        <authorList>
            <consortium name="DOE Joint Genome Institute"/>
            <consortium name="Mycorrhizal Genomics Consortium"/>
            <person name="Kohler A."/>
            <person name="Kuo A."/>
            <person name="Nagy L.G."/>
            <person name="Floudas D."/>
            <person name="Copeland A."/>
            <person name="Barry K.W."/>
            <person name="Cichocki N."/>
            <person name="Veneault-Fourrey C."/>
            <person name="LaButti K."/>
            <person name="Lindquist E.A."/>
            <person name="Lipzen A."/>
            <person name="Lundell T."/>
            <person name="Morin E."/>
            <person name="Murat C."/>
            <person name="Riley R."/>
            <person name="Ohm R."/>
            <person name="Sun H."/>
            <person name="Tunlid A."/>
            <person name="Henrissat B."/>
            <person name="Grigoriev I.V."/>
            <person name="Hibbett D.S."/>
            <person name="Martin F."/>
        </authorList>
    </citation>
    <scope>NUCLEOTIDE SEQUENCE [LARGE SCALE GENOMIC DNA]</scope>
    <source>
        <strain evidence="4">LaAM-08-1</strain>
    </source>
</reference>
<reference evidence="3 4" key="1">
    <citation type="submission" date="2014-04" db="EMBL/GenBank/DDBJ databases">
        <authorList>
            <consortium name="DOE Joint Genome Institute"/>
            <person name="Kuo A."/>
            <person name="Kohler A."/>
            <person name="Nagy L.G."/>
            <person name="Floudas D."/>
            <person name="Copeland A."/>
            <person name="Barry K.W."/>
            <person name="Cichocki N."/>
            <person name="Veneault-Fourrey C."/>
            <person name="LaButti K."/>
            <person name="Lindquist E.A."/>
            <person name="Lipzen A."/>
            <person name="Lundell T."/>
            <person name="Morin E."/>
            <person name="Murat C."/>
            <person name="Sun H."/>
            <person name="Tunlid A."/>
            <person name="Henrissat B."/>
            <person name="Grigoriev I.V."/>
            <person name="Hibbett D.S."/>
            <person name="Martin F."/>
            <person name="Nordberg H.P."/>
            <person name="Cantor M.N."/>
            <person name="Hua S.X."/>
        </authorList>
    </citation>
    <scope>NUCLEOTIDE SEQUENCE [LARGE SCALE GENOMIC DNA]</scope>
    <source>
        <strain evidence="3 4">LaAM-08-1</strain>
    </source>
</reference>
<organism evidence="3 4">
    <name type="scientific">Laccaria amethystina LaAM-08-1</name>
    <dbReference type="NCBI Taxonomy" id="1095629"/>
    <lineage>
        <taxon>Eukaryota</taxon>
        <taxon>Fungi</taxon>
        <taxon>Dikarya</taxon>
        <taxon>Basidiomycota</taxon>
        <taxon>Agaricomycotina</taxon>
        <taxon>Agaricomycetes</taxon>
        <taxon>Agaricomycetidae</taxon>
        <taxon>Agaricales</taxon>
        <taxon>Agaricineae</taxon>
        <taxon>Hydnangiaceae</taxon>
        <taxon>Laccaria</taxon>
    </lineage>
</organism>
<protein>
    <recommendedName>
        <fullName evidence="2">CxC6 like cysteine cluster associated with KDZ domain-containing protein</fullName>
    </recommendedName>
</protein>
<dbReference type="HOGENOM" id="CLU_1326565_0_0_1"/>
<dbReference type="OrthoDB" id="3041189at2759"/>